<evidence type="ECO:0000256" key="6">
    <source>
        <dbReference type="ARBA" id="ARBA00023145"/>
    </source>
</evidence>
<feature type="binding site" evidence="10">
    <location>
        <begin position="405"/>
        <end position="407"/>
    </location>
    <ligand>
        <name>L-glutamate</name>
        <dbReference type="ChEBI" id="CHEBI:29985"/>
    </ligand>
</feature>
<gene>
    <name evidence="13" type="ORF">HNQ60_004465</name>
</gene>
<dbReference type="RefSeq" id="WP_184334930.1">
    <property type="nucleotide sequence ID" value="NZ_JACHHZ010000005.1"/>
</dbReference>
<comment type="catalytic activity">
    <reaction evidence="2 11">
        <text>glutathione + H2O = L-cysteinylglycine + L-glutamate</text>
        <dbReference type="Rhea" id="RHEA:28807"/>
        <dbReference type="ChEBI" id="CHEBI:15377"/>
        <dbReference type="ChEBI" id="CHEBI:29985"/>
        <dbReference type="ChEBI" id="CHEBI:57925"/>
        <dbReference type="ChEBI" id="CHEBI:61694"/>
        <dbReference type="EC" id="3.4.19.13"/>
    </reaction>
</comment>
<dbReference type="EMBL" id="JACHHZ010000005">
    <property type="protein sequence ID" value="MBB6095575.1"/>
    <property type="molecule type" value="Genomic_DNA"/>
</dbReference>
<sequence length="577" mass="61846">MKLRLSFLVFIFSLTTVQIAAGAGMRPERAEKGMVVSVHGLASEAGVEMMKAGGNAIDAAVATGFALAVVHPTAGNIGGGGFMLVRLNDGTTNFIDYREKAPGKASEKMYQDAQGNIVPNLSRVGYKAVGVPGSVKGLVHAQKRYGKLTLAQVMAPAIRLARDGFTLDYGDARSLTEDKGLAQFADSKRIFQNGGKGWKQGDVFKQPELARTLERIVSSPDDFYTGKMAREFAEFMQAGGGLITAQDLANYDVKDRKPVTGTYRGLDVISAPPPSSGGIALIETLNILEGFDLAKAGFGSAESIHLITEAYRRAFYDRAQFLGDPEFSELPVMELADKKYAVEWRQSVDPAHASPSQKIVRPKTSTKLERYVKEHPVFVPGFEPTQTTHYSVVDAEGNAVAVTTTLNGGYGSKVTAGSLGFLLNNEMDDFSSKPGAPNMFGLIQGQENAIGPNKRPLSAMTPTIVLKDGKLWLVLGSPGGPTIITTVTNILVGVADFGLDIQQAVNAPRFHHQWVPDRIMLERNRFSPDTIKLLEGRGHAISFGGVGDGECIQIDLATGMRLGASDGRNESGKAVGY</sequence>
<name>A0A841HUR9_9GAMM</name>
<evidence type="ECO:0000256" key="2">
    <source>
        <dbReference type="ARBA" id="ARBA00001089"/>
    </source>
</evidence>
<dbReference type="NCBIfam" id="TIGR00066">
    <property type="entry name" value="g_glut_trans"/>
    <property type="match status" value="1"/>
</dbReference>
<feature type="binding site" evidence="10">
    <location>
        <position position="429"/>
    </location>
    <ligand>
        <name>L-glutamate</name>
        <dbReference type="ChEBI" id="CHEBI:29985"/>
    </ligand>
</feature>
<evidence type="ECO:0000256" key="4">
    <source>
        <dbReference type="ARBA" id="ARBA00022679"/>
    </source>
</evidence>
<keyword evidence="6 11" id="KW-0865">Zymogen</keyword>
<dbReference type="InterPro" id="IPR051792">
    <property type="entry name" value="GGT_bact"/>
</dbReference>
<comment type="catalytic activity">
    <reaction evidence="8 11">
        <text>an N-terminal (5-L-glutamyl)-[peptide] + an alpha-amino acid = 5-L-glutamyl amino acid + an N-terminal L-alpha-aminoacyl-[peptide]</text>
        <dbReference type="Rhea" id="RHEA:23904"/>
        <dbReference type="Rhea" id="RHEA-COMP:9780"/>
        <dbReference type="Rhea" id="RHEA-COMP:9795"/>
        <dbReference type="ChEBI" id="CHEBI:77644"/>
        <dbReference type="ChEBI" id="CHEBI:78597"/>
        <dbReference type="ChEBI" id="CHEBI:78599"/>
        <dbReference type="ChEBI" id="CHEBI:78608"/>
        <dbReference type="EC" id="2.3.2.2"/>
    </reaction>
</comment>
<dbReference type="EC" id="3.4.19.13" evidence="11"/>
<dbReference type="UniPathway" id="UPA00204"/>
<evidence type="ECO:0000256" key="11">
    <source>
        <dbReference type="RuleBase" id="RU368036"/>
    </source>
</evidence>
<organism evidence="13 14">
    <name type="scientific">Povalibacter uvarum</name>
    <dbReference type="NCBI Taxonomy" id="732238"/>
    <lineage>
        <taxon>Bacteria</taxon>
        <taxon>Pseudomonadati</taxon>
        <taxon>Pseudomonadota</taxon>
        <taxon>Gammaproteobacteria</taxon>
        <taxon>Steroidobacterales</taxon>
        <taxon>Steroidobacteraceae</taxon>
        <taxon>Povalibacter</taxon>
    </lineage>
</organism>
<dbReference type="PANTHER" id="PTHR43199:SF1">
    <property type="entry name" value="GLUTATHIONE HYDROLASE PROENZYME"/>
    <property type="match status" value="1"/>
</dbReference>
<dbReference type="AlphaFoldDB" id="A0A841HUR9"/>
<evidence type="ECO:0000313" key="14">
    <source>
        <dbReference type="Proteomes" id="UP000588068"/>
    </source>
</evidence>
<keyword evidence="7 11" id="KW-0012">Acyltransferase</keyword>
<dbReference type="PRINTS" id="PR01210">
    <property type="entry name" value="GGTRANSPTASE"/>
</dbReference>
<evidence type="ECO:0000256" key="5">
    <source>
        <dbReference type="ARBA" id="ARBA00022801"/>
    </source>
</evidence>
<dbReference type="SUPFAM" id="SSF56235">
    <property type="entry name" value="N-terminal nucleophile aminohydrolases (Ntn hydrolases)"/>
    <property type="match status" value="1"/>
</dbReference>
<dbReference type="GO" id="GO:0006751">
    <property type="term" value="P:glutathione catabolic process"/>
    <property type="evidence" value="ECO:0007669"/>
    <property type="project" value="UniProtKB-UniRule"/>
</dbReference>
<evidence type="ECO:0000256" key="10">
    <source>
        <dbReference type="PIRSR" id="PIRSR600101-2"/>
    </source>
</evidence>
<dbReference type="InterPro" id="IPR029055">
    <property type="entry name" value="Ntn_hydrolases_N"/>
</dbReference>
<dbReference type="GO" id="GO:0103068">
    <property type="term" value="F:leukotriene C4 gamma-glutamyl transferase activity"/>
    <property type="evidence" value="ECO:0007669"/>
    <property type="project" value="UniProtKB-EC"/>
</dbReference>
<comment type="caution">
    <text evidence="13">The sequence shown here is derived from an EMBL/GenBank/DDBJ whole genome shotgun (WGS) entry which is preliminary data.</text>
</comment>
<proteinExistence type="inferred from homology"/>
<evidence type="ECO:0000256" key="9">
    <source>
        <dbReference type="PIRSR" id="PIRSR600101-1"/>
    </source>
</evidence>
<feature type="active site" description="Nucleophile" evidence="9">
    <location>
        <position position="387"/>
    </location>
</feature>
<comment type="similarity">
    <text evidence="3 11">Belongs to the gamma-glutamyltransferase family.</text>
</comment>
<keyword evidence="4 11" id="KW-0808">Transferase</keyword>
<dbReference type="PANTHER" id="PTHR43199">
    <property type="entry name" value="GLUTATHIONE HYDROLASE"/>
    <property type="match status" value="1"/>
</dbReference>
<comment type="pathway">
    <text evidence="11">Sulfur metabolism; glutathione metabolism.</text>
</comment>
<feature type="binding site" evidence="10">
    <location>
        <position position="98"/>
    </location>
    <ligand>
        <name>L-glutamate</name>
        <dbReference type="ChEBI" id="CHEBI:29985"/>
    </ligand>
</feature>
<evidence type="ECO:0000256" key="12">
    <source>
        <dbReference type="SAM" id="SignalP"/>
    </source>
</evidence>
<keyword evidence="11" id="KW-0317">Glutathione biosynthesis</keyword>
<dbReference type="Proteomes" id="UP000588068">
    <property type="component" value="Unassembled WGS sequence"/>
</dbReference>
<feature type="signal peptide" evidence="12">
    <location>
        <begin position="1"/>
        <end position="20"/>
    </location>
</feature>
<comment type="catalytic activity">
    <reaction evidence="1 11">
        <text>an S-substituted glutathione + H2O = an S-substituted L-cysteinylglycine + L-glutamate</text>
        <dbReference type="Rhea" id="RHEA:59468"/>
        <dbReference type="ChEBI" id="CHEBI:15377"/>
        <dbReference type="ChEBI" id="CHEBI:29985"/>
        <dbReference type="ChEBI" id="CHEBI:90779"/>
        <dbReference type="ChEBI" id="CHEBI:143103"/>
        <dbReference type="EC" id="3.4.19.13"/>
    </reaction>
</comment>
<evidence type="ECO:0000313" key="13">
    <source>
        <dbReference type="EMBL" id="MBB6095575.1"/>
    </source>
</evidence>
<dbReference type="PROSITE" id="PS00462">
    <property type="entry name" value="G_GLU_TRANSPEPTIDASE"/>
    <property type="match status" value="1"/>
</dbReference>
<dbReference type="GO" id="GO:0006750">
    <property type="term" value="P:glutathione biosynthetic process"/>
    <property type="evidence" value="ECO:0007669"/>
    <property type="project" value="UniProtKB-KW"/>
</dbReference>
<feature type="chain" id="PRO_5032746272" description="Glutathione hydrolase proenzyme" evidence="12">
    <location>
        <begin position="21"/>
        <end position="577"/>
    </location>
</feature>
<comment type="subunit">
    <text evidence="11">This enzyme consists of two polypeptide chains, which are synthesized in precursor form from a single polypeptide.</text>
</comment>
<protein>
    <recommendedName>
        <fullName evidence="11">Glutathione hydrolase proenzyme</fullName>
        <ecNumber evidence="11">2.3.2.2</ecNumber>
        <ecNumber evidence="11">3.4.19.13</ecNumber>
    </recommendedName>
    <component>
        <recommendedName>
            <fullName evidence="11">Glutathione hydrolase large chain</fullName>
        </recommendedName>
    </component>
    <component>
        <recommendedName>
            <fullName evidence="11">Glutathione hydrolase small chain</fullName>
        </recommendedName>
    </component>
</protein>
<keyword evidence="14" id="KW-1185">Reference proteome</keyword>
<dbReference type="EC" id="2.3.2.2" evidence="11"/>
<comment type="PTM">
    <text evidence="11">Cleaved by autocatalysis into a large and a small subunit.</text>
</comment>
<dbReference type="InterPro" id="IPR043137">
    <property type="entry name" value="GGT_ssub_C"/>
</dbReference>
<reference evidence="13 14" key="1">
    <citation type="submission" date="2020-08" db="EMBL/GenBank/DDBJ databases">
        <title>Genomic Encyclopedia of Type Strains, Phase IV (KMG-IV): sequencing the most valuable type-strain genomes for metagenomic binning, comparative biology and taxonomic classification.</title>
        <authorList>
            <person name="Goeker M."/>
        </authorList>
    </citation>
    <scope>NUCLEOTIDE SEQUENCE [LARGE SCALE GENOMIC DNA]</scope>
    <source>
        <strain evidence="13 14">DSM 26723</strain>
    </source>
</reference>
<dbReference type="InterPro" id="IPR055262">
    <property type="entry name" value="GGT_CS"/>
</dbReference>
<feature type="binding site" evidence="10">
    <location>
        <position position="480"/>
    </location>
    <ligand>
        <name>L-glutamate</name>
        <dbReference type="ChEBI" id="CHEBI:29985"/>
    </ligand>
</feature>
<evidence type="ECO:0000256" key="3">
    <source>
        <dbReference type="ARBA" id="ARBA00009381"/>
    </source>
</evidence>
<evidence type="ECO:0000256" key="7">
    <source>
        <dbReference type="ARBA" id="ARBA00023315"/>
    </source>
</evidence>
<dbReference type="GO" id="GO:0036374">
    <property type="term" value="F:glutathione hydrolase activity"/>
    <property type="evidence" value="ECO:0007669"/>
    <property type="project" value="UniProtKB-UniRule"/>
</dbReference>
<dbReference type="InterPro" id="IPR043138">
    <property type="entry name" value="GGT_lsub"/>
</dbReference>
<evidence type="ECO:0000256" key="1">
    <source>
        <dbReference type="ARBA" id="ARBA00001049"/>
    </source>
</evidence>
<dbReference type="InterPro" id="IPR000101">
    <property type="entry name" value="GGT_peptidase"/>
</dbReference>
<dbReference type="Pfam" id="PF01019">
    <property type="entry name" value="G_glu_transpept"/>
    <property type="match status" value="1"/>
</dbReference>
<dbReference type="Gene3D" id="3.60.20.40">
    <property type="match status" value="1"/>
</dbReference>
<dbReference type="Gene3D" id="1.10.246.130">
    <property type="match status" value="1"/>
</dbReference>
<accession>A0A841HUR9</accession>
<evidence type="ECO:0000256" key="8">
    <source>
        <dbReference type="ARBA" id="ARBA00047417"/>
    </source>
</evidence>
<keyword evidence="12" id="KW-0732">Signal</keyword>
<keyword evidence="5 11" id="KW-0378">Hydrolase</keyword>